<dbReference type="Gene3D" id="1.20.1740.10">
    <property type="entry name" value="Amino acid/polyamine transporter I"/>
    <property type="match status" value="2"/>
</dbReference>
<keyword evidence="4 6" id="KW-0472">Membrane</keyword>
<evidence type="ECO:0000256" key="1">
    <source>
        <dbReference type="ARBA" id="ARBA00004141"/>
    </source>
</evidence>
<name>A0A979FQD8_HYAAZ</name>
<feature type="transmembrane region" description="Helical" evidence="6">
    <location>
        <begin position="443"/>
        <end position="464"/>
    </location>
</feature>
<dbReference type="GO" id="GO:0015179">
    <property type="term" value="F:L-amino acid transmembrane transporter activity"/>
    <property type="evidence" value="ECO:0007669"/>
    <property type="project" value="TreeGrafter"/>
</dbReference>
<evidence type="ECO:0000256" key="3">
    <source>
        <dbReference type="ARBA" id="ARBA00022989"/>
    </source>
</evidence>
<feature type="region of interest" description="Disordered" evidence="5">
    <location>
        <begin position="200"/>
        <end position="231"/>
    </location>
</feature>
<evidence type="ECO:0000313" key="8">
    <source>
        <dbReference type="RefSeq" id="XP_047738858.1"/>
    </source>
</evidence>
<dbReference type="KEGG" id="hazt:108664380"/>
<evidence type="ECO:0000256" key="6">
    <source>
        <dbReference type="SAM" id="Phobius"/>
    </source>
</evidence>
<evidence type="ECO:0000256" key="2">
    <source>
        <dbReference type="ARBA" id="ARBA00022692"/>
    </source>
</evidence>
<dbReference type="PANTHER" id="PTHR11785:SF512">
    <property type="entry name" value="SOBREMESA, ISOFORM B"/>
    <property type="match status" value="1"/>
</dbReference>
<dbReference type="PIRSF" id="PIRSF006060">
    <property type="entry name" value="AA_transporter"/>
    <property type="match status" value="1"/>
</dbReference>
<dbReference type="OrthoDB" id="5982228at2759"/>
<feature type="transmembrane region" description="Helical" evidence="6">
    <location>
        <begin position="524"/>
        <end position="543"/>
    </location>
</feature>
<evidence type="ECO:0000256" key="4">
    <source>
        <dbReference type="ARBA" id="ARBA00023136"/>
    </source>
</evidence>
<proteinExistence type="predicted"/>
<feature type="transmembrane region" description="Helical" evidence="6">
    <location>
        <begin position="20"/>
        <end position="44"/>
    </location>
</feature>
<keyword evidence="7" id="KW-1185">Reference proteome</keyword>
<sequence>MIGSGIFVSPQGVLQRTQSVGLSLLVWGLCGVLSLLGALCYVELGCLLPSSGGEHTYFMTTFGGLPAFLFAWVTIILLKPAMLAIICLSFSKYLVEAFADDCQPPRLAIQLLAILTIGALSYAELGTVLPDSGGEYAYYLETFAPIKKREGKRKSVDGASNNAFSSDEKSEGSRRSSRAPTEAILAGSQPGYQSTAQTVVHSNPANQQTSISKPANQDAAPMKSPFKSQPHWCTRDPPRAYYRGAWYQPLPAFLFSWVSVLLLKPSSLAIITLTFAEYLSQCFSVGCMDFIAPRTTVKLFAVACILLITFINSYSVALATKVQNVFTAAKLLAILVIVAGGIYKLAQGNTQYLATGFTGTTNRIGDVATAFYSGLWAYDGWNNLNYVTEELKKPYVNLPRAIIIGIPTVTLCYMLVNISYLAVMSQDELLASETVAVVFGEALLGRAGQLCMILAVVLSTFGAANGSAFTSARLCFVAAREGHMVDVLSFVHVHKKTPSTALIFNAIIALLMIIPSDIASLIDFFSFTAWIFYGGAMVALLVLRRTRPHAYRPYKVTRLRYVLPGMGKHWAELRYVLPGMGHVTTFFQLMLQVVPTDVIPDP</sequence>
<feature type="transmembrane region" description="Helical" evidence="6">
    <location>
        <begin position="325"/>
        <end position="343"/>
    </location>
</feature>
<gene>
    <name evidence="8" type="primary">LOC108664380</name>
</gene>
<dbReference type="PANTHER" id="PTHR11785">
    <property type="entry name" value="AMINO ACID TRANSPORTER"/>
    <property type="match status" value="1"/>
</dbReference>
<feature type="transmembrane region" description="Helical" evidence="6">
    <location>
        <begin position="299"/>
        <end position="319"/>
    </location>
</feature>
<feature type="compositionally biased region" description="Polar residues" evidence="5">
    <location>
        <begin position="200"/>
        <end position="215"/>
    </location>
</feature>
<organism evidence="7 8">
    <name type="scientific">Hyalella azteca</name>
    <name type="common">Amphipod</name>
    <dbReference type="NCBI Taxonomy" id="294128"/>
    <lineage>
        <taxon>Eukaryota</taxon>
        <taxon>Metazoa</taxon>
        <taxon>Ecdysozoa</taxon>
        <taxon>Arthropoda</taxon>
        <taxon>Crustacea</taxon>
        <taxon>Multicrustacea</taxon>
        <taxon>Malacostraca</taxon>
        <taxon>Eumalacostraca</taxon>
        <taxon>Peracarida</taxon>
        <taxon>Amphipoda</taxon>
        <taxon>Senticaudata</taxon>
        <taxon>Talitrida</taxon>
        <taxon>Talitroidea</taxon>
        <taxon>Hyalellidae</taxon>
        <taxon>Hyalella</taxon>
    </lineage>
</organism>
<reference evidence="8" key="1">
    <citation type="submission" date="2025-08" db="UniProtKB">
        <authorList>
            <consortium name="RefSeq"/>
        </authorList>
    </citation>
    <scope>IDENTIFICATION</scope>
</reference>
<dbReference type="Pfam" id="PF13520">
    <property type="entry name" value="AA_permease_2"/>
    <property type="match status" value="2"/>
</dbReference>
<keyword evidence="3 6" id="KW-1133">Transmembrane helix</keyword>
<dbReference type="RefSeq" id="XP_047738858.1">
    <property type="nucleotide sequence ID" value="XM_047882902.1"/>
</dbReference>
<feature type="transmembrane region" description="Helical" evidence="6">
    <location>
        <begin position="500"/>
        <end position="518"/>
    </location>
</feature>
<evidence type="ECO:0000256" key="5">
    <source>
        <dbReference type="SAM" id="MobiDB-lite"/>
    </source>
</evidence>
<dbReference type="InterPro" id="IPR050598">
    <property type="entry name" value="AminoAcid_Transporter"/>
</dbReference>
<accession>A0A979FQD8</accession>
<dbReference type="Proteomes" id="UP000694843">
    <property type="component" value="Unplaced"/>
</dbReference>
<comment type="subcellular location">
    <subcellularLocation>
        <location evidence="1">Membrane</location>
        <topology evidence="1">Multi-pass membrane protein</topology>
    </subcellularLocation>
</comment>
<keyword evidence="2 6" id="KW-0812">Transmembrane</keyword>
<dbReference type="InterPro" id="IPR002293">
    <property type="entry name" value="AA/rel_permease1"/>
</dbReference>
<dbReference type="GO" id="GO:0016020">
    <property type="term" value="C:membrane"/>
    <property type="evidence" value="ECO:0007669"/>
    <property type="project" value="UniProtKB-SubCell"/>
</dbReference>
<feature type="transmembrane region" description="Helical" evidence="6">
    <location>
        <begin position="401"/>
        <end position="423"/>
    </location>
</feature>
<protein>
    <submittedName>
        <fullName evidence="8">B(0,+)-type amino acid transporter 1</fullName>
    </submittedName>
</protein>
<dbReference type="GeneID" id="108664380"/>
<dbReference type="OMA" id="CPGNTEN"/>
<feature type="region of interest" description="Disordered" evidence="5">
    <location>
        <begin position="151"/>
        <end position="182"/>
    </location>
</feature>
<dbReference type="AlphaFoldDB" id="A0A979FQD8"/>
<evidence type="ECO:0000313" key="7">
    <source>
        <dbReference type="Proteomes" id="UP000694843"/>
    </source>
</evidence>